<evidence type="ECO:0000256" key="3">
    <source>
        <dbReference type="SAM" id="MobiDB-lite"/>
    </source>
</evidence>
<name>A0A1G9IZJ5_9GAMM</name>
<keyword evidence="1" id="KW-0732">Signal</keyword>
<dbReference type="Pfam" id="PF03797">
    <property type="entry name" value="Autotransporter"/>
    <property type="match status" value="1"/>
</dbReference>
<dbReference type="EMBL" id="FNGI01000002">
    <property type="protein sequence ID" value="SDL30515.1"/>
    <property type="molecule type" value="Genomic_DNA"/>
</dbReference>
<dbReference type="Pfam" id="PF13018">
    <property type="entry name" value="ESPR"/>
    <property type="match status" value="1"/>
</dbReference>
<dbReference type="Gene3D" id="2.40.128.130">
    <property type="entry name" value="Autotransporter beta-domain"/>
    <property type="match status" value="1"/>
</dbReference>
<dbReference type="SUPFAM" id="SSF103515">
    <property type="entry name" value="Autotransporter"/>
    <property type="match status" value="1"/>
</dbReference>
<accession>A0A1G9IZJ5</accession>
<dbReference type="Pfam" id="PF12951">
    <property type="entry name" value="PATR"/>
    <property type="match status" value="3"/>
</dbReference>
<dbReference type="PROSITE" id="PS51208">
    <property type="entry name" value="AUTOTRANSPORTER"/>
    <property type="match status" value="1"/>
</dbReference>
<feature type="region of interest" description="Disordered" evidence="3">
    <location>
        <begin position="189"/>
        <end position="218"/>
    </location>
</feature>
<keyword evidence="6" id="KW-1185">Reference proteome</keyword>
<organism evidence="5 6">
    <name type="scientific">Modicisalibacter muralis</name>
    <dbReference type="NCBI Taxonomy" id="119000"/>
    <lineage>
        <taxon>Bacteria</taxon>
        <taxon>Pseudomonadati</taxon>
        <taxon>Pseudomonadota</taxon>
        <taxon>Gammaproteobacteria</taxon>
        <taxon>Oceanospirillales</taxon>
        <taxon>Halomonadaceae</taxon>
        <taxon>Modicisalibacter</taxon>
    </lineage>
</organism>
<feature type="compositionally biased region" description="Gly residues" evidence="3">
    <location>
        <begin position="73"/>
        <end position="82"/>
    </location>
</feature>
<dbReference type="InterPro" id="IPR013425">
    <property type="entry name" value="Autotrns_rpt"/>
</dbReference>
<dbReference type="GO" id="GO:0019867">
    <property type="term" value="C:outer membrane"/>
    <property type="evidence" value="ECO:0007669"/>
    <property type="project" value="InterPro"/>
</dbReference>
<feature type="compositionally biased region" description="Gly residues" evidence="3">
    <location>
        <begin position="89"/>
        <end position="102"/>
    </location>
</feature>
<dbReference type="OrthoDB" id="9780507at2"/>
<dbReference type="InterPro" id="IPR011050">
    <property type="entry name" value="Pectin_lyase_fold/virulence"/>
</dbReference>
<feature type="domain" description="Autotransporter" evidence="4">
    <location>
        <begin position="858"/>
        <end position="1134"/>
    </location>
</feature>
<evidence type="ECO:0000259" key="4">
    <source>
        <dbReference type="PROSITE" id="PS51208"/>
    </source>
</evidence>
<evidence type="ECO:0000313" key="6">
    <source>
        <dbReference type="Proteomes" id="UP000198654"/>
    </source>
</evidence>
<dbReference type="InterPro" id="IPR005546">
    <property type="entry name" value="Autotransporte_beta"/>
</dbReference>
<evidence type="ECO:0000256" key="1">
    <source>
        <dbReference type="ARBA" id="ARBA00022729"/>
    </source>
</evidence>
<dbReference type="Proteomes" id="UP000198654">
    <property type="component" value="Unassembled WGS sequence"/>
</dbReference>
<dbReference type="RefSeq" id="WP_089726855.1">
    <property type="nucleotide sequence ID" value="NZ_FNGI01000002.1"/>
</dbReference>
<dbReference type="NCBIfam" id="TIGR01414">
    <property type="entry name" value="autotrans_barl"/>
    <property type="match status" value="1"/>
</dbReference>
<evidence type="ECO:0000256" key="2">
    <source>
        <dbReference type="ARBA" id="ARBA00023026"/>
    </source>
</evidence>
<dbReference type="SUPFAM" id="SSF51126">
    <property type="entry name" value="Pectin lyase-like"/>
    <property type="match status" value="1"/>
</dbReference>
<keyword evidence="2" id="KW-0843">Virulence</keyword>
<dbReference type="InterPro" id="IPR024973">
    <property type="entry name" value="ESPR"/>
</dbReference>
<proteinExistence type="predicted"/>
<reference evidence="5 6" key="1">
    <citation type="submission" date="2016-10" db="EMBL/GenBank/DDBJ databases">
        <authorList>
            <person name="de Groot N.N."/>
        </authorList>
    </citation>
    <scope>NUCLEOTIDE SEQUENCE [LARGE SCALE GENOMIC DNA]</scope>
    <source>
        <strain evidence="5 6">DSM 14789</strain>
    </source>
</reference>
<feature type="region of interest" description="Disordered" evidence="3">
    <location>
        <begin position="73"/>
        <end position="102"/>
    </location>
</feature>
<dbReference type="InterPro" id="IPR006315">
    <property type="entry name" value="OM_autotransptr_brl_dom"/>
</dbReference>
<dbReference type="STRING" id="119000.SAMN05661010_01397"/>
<dbReference type="NCBIfam" id="TIGR02601">
    <property type="entry name" value="autotrns_rpt"/>
    <property type="match status" value="2"/>
</dbReference>
<evidence type="ECO:0000313" key="5">
    <source>
        <dbReference type="EMBL" id="SDL30515.1"/>
    </source>
</evidence>
<dbReference type="InterPro" id="IPR036709">
    <property type="entry name" value="Autotransporte_beta_dom_sf"/>
</dbReference>
<dbReference type="AlphaFoldDB" id="A0A1G9IZJ5"/>
<gene>
    <name evidence="5" type="ORF">SAMN05661010_01397</name>
</gene>
<dbReference type="SMART" id="SM00869">
    <property type="entry name" value="Autotransporter"/>
    <property type="match status" value="1"/>
</dbReference>
<sequence>MNHIYRTVFSHARGLCMVASELTRKRGRGIDNQCADGGAGHESCAWLTAFALALLLVAGSALADGGDGGDGAVAPGSGGAGGTAASPDGGDGGEADGGGGGGGGVSLATGIGGAGGTGGDYGGTGGAGGAPALVTADGSNAVPLVGIAGGAGSDGLGAPSAGAGGGGGGGFGWVITGAGASSTSAAITGGAGGDGGRENGGGSGGGGGGGQGGGGVLLTGGGDFTTSHMITGDAGGDGGRGDFAISHAGDGGAGGAGVVLTAGGSVTTAAGAAITGGAGGNGGNTGDVIGGRGGDGGAGVSGSGFTLVNDGQIAGGVGGLGGGSDTKADGPDGAGGIGVYGSNLTIINSGTIAGGLSGDGSTGANAIEFTGGTNRLEVRDGSVINGNVDATVSADDTFALGGATDSNFDVSQIGSSAQYQGFESFDKTGASTWTLTGSGVQDWTISAGTLQAGSDDALGDGAAYIVNGGTLDLNNYDLTMGTLSGAGGEVSLGTAALTVDQATDTSYAGIISGAGGLTKTGAGALTLSGANTYTGGTTINSGTLQLGDGGTTGSIAGDVEIAAPGTLAFNRGDSFTFAGVFTGGGAIGKLGTGTTTLTGDSSGFTGTTTISGGTLLVGDESGNGSLGGTVAVTSDGTLGGSGTVGTMTVANGGSITPGNSIGTLNVAGNVTFAAGSIYEVEVDPAGTASDLIHATGTATLNGGSVIHIGETGNYQPSSTYTILTADGGVTGTFADATSNFAFLDPTLIYDPNNVVLELIRNDNTFASVARTRNQRATAGGIESLGAGGAVYDAIVTHAGSDAALRDGYDSLSGELHASTRIALIEDSRFVREAANERLRFLTGDTPDAAMPAMAHGNETTSHAIGWVRPFGNWGHNDGNGNVASLDRDTQGIIAGVDTQVSEHVRVGLLTGYSQTDLDAGDGRGSADIDSAHAGVYAGAQYGALALRGGAFYSHHAIDTQRHAQVGSFNERLDDERDADMLQAYAELAYAIDTGPLTLEPFANIAHVHLHSDSEQESGGDAALRSGSQTSSVTFTTLGVRPSLDVTLGSTRASLYGSLGWRHAFADTTPELEQRFAGGDTFTIAGTPIAEDAAVVEAGIGLPLSERASLNLAYGGQYGDGMEDHSGRAMFEWRF</sequence>
<protein>
    <submittedName>
        <fullName evidence="5">Outer membrane autotransporter barrel domain-containing protein</fullName>
    </submittedName>
</protein>